<dbReference type="AlphaFoldDB" id="A0A0H4VZY1"/>
<evidence type="ECO:0000259" key="2">
    <source>
        <dbReference type="SMART" id="SM00245"/>
    </source>
</evidence>
<evidence type="ECO:0000313" key="3">
    <source>
        <dbReference type="EMBL" id="AKQ42748.1"/>
    </source>
</evidence>
<protein>
    <recommendedName>
        <fullName evidence="2">Tail specific protease domain-containing protein</fullName>
    </recommendedName>
</protein>
<feature type="signal peptide" evidence="1">
    <location>
        <begin position="1"/>
        <end position="29"/>
    </location>
</feature>
<keyword evidence="4" id="KW-1185">Reference proteome</keyword>
<reference evidence="3 4" key="1">
    <citation type="journal article" date="2015" name="Int. J. Syst. Evol. Microbiol.">
        <title>Erythrobacter atlanticus sp. nov., a bacterium from ocean sediment able to degrade polycyclic aromatic hydrocarbons.</title>
        <authorList>
            <person name="Zhuang L."/>
            <person name="Liu Y."/>
            <person name="Wang L."/>
            <person name="Wang W."/>
            <person name="Shao Z."/>
        </authorList>
    </citation>
    <scope>NUCLEOTIDE SEQUENCE [LARGE SCALE GENOMIC DNA]</scope>
    <source>
        <strain evidence="4">s21-N3</strain>
    </source>
</reference>
<reference evidence="4" key="2">
    <citation type="submission" date="2015-04" db="EMBL/GenBank/DDBJ databases">
        <title>The complete genome sequence of Erythrobacter sp. s21-N3.</title>
        <authorList>
            <person name="Zhuang L."/>
            <person name="Liu Y."/>
            <person name="Shao Z."/>
        </authorList>
    </citation>
    <scope>NUCLEOTIDE SEQUENCE [LARGE SCALE GENOMIC DNA]</scope>
    <source>
        <strain evidence="4">s21-N3</strain>
    </source>
</reference>
<gene>
    <name evidence="3" type="ORF">CP97_12920</name>
</gene>
<organism evidence="3 4">
    <name type="scientific">Aurantiacibacter atlanticus</name>
    <dbReference type="NCBI Taxonomy" id="1648404"/>
    <lineage>
        <taxon>Bacteria</taxon>
        <taxon>Pseudomonadati</taxon>
        <taxon>Pseudomonadota</taxon>
        <taxon>Alphaproteobacteria</taxon>
        <taxon>Sphingomonadales</taxon>
        <taxon>Erythrobacteraceae</taxon>
        <taxon>Aurantiacibacter</taxon>
    </lineage>
</organism>
<dbReference type="PANTHER" id="PTHR32060:SF30">
    <property type="entry name" value="CARBOXY-TERMINAL PROCESSING PROTEASE CTPA"/>
    <property type="match status" value="1"/>
</dbReference>
<dbReference type="Gene3D" id="3.90.226.10">
    <property type="entry name" value="2-enoyl-CoA Hydratase, Chain A, domain 1"/>
    <property type="match status" value="1"/>
</dbReference>
<dbReference type="OrthoDB" id="7168509at2"/>
<feature type="chain" id="PRO_5005211351" description="Tail specific protease domain-containing protein" evidence="1">
    <location>
        <begin position="30"/>
        <end position="477"/>
    </location>
</feature>
<dbReference type="GO" id="GO:0007165">
    <property type="term" value="P:signal transduction"/>
    <property type="evidence" value="ECO:0007669"/>
    <property type="project" value="TreeGrafter"/>
</dbReference>
<evidence type="ECO:0000313" key="4">
    <source>
        <dbReference type="Proteomes" id="UP000059113"/>
    </source>
</evidence>
<dbReference type="GO" id="GO:0008236">
    <property type="term" value="F:serine-type peptidase activity"/>
    <property type="evidence" value="ECO:0007669"/>
    <property type="project" value="InterPro"/>
</dbReference>
<dbReference type="Pfam" id="PF03572">
    <property type="entry name" value="Peptidase_S41"/>
    <property type="match status" value="1"/>
</dbReference>
<dbReference type="InterPro" id="IPR005151">
    <property type="entry name" value="Tail-specific_protease"/>
</dbReference>
<dbReference type="PATRIC" id="fig|1648404.4.peg.2685"/>
<dbReference type="Gene3D" id="3.30.750.170">
    <property type="match status" value="1"/>
</dbReference>
<dbReference type="InterPro" id="IPR029045">
    <property type="entry name" value="ClpP/crotonase-like_dom_sf"/>
</dbReference>
<evidence type="ECO:0000256" key="1">
    <source>
        <dbReference type="SAM" id="SignalP"/>
    </source>
</evidence>
<dbReference type="CDD" id="cd07561">
    <property type="entry name" value="Peptidase_S41_CPP_like"/>
    <property type="match status" value="1"/>
</dbReference>
<accession>A0A0H4VZY1</accession>
<dbReference type="PANTHER" id="PTHR32060">
    <property type="entry name" value="TAIL-SPECIFIC PROTEASE"/>
    <property type="match status" value="1"/>
</dbReference>
<sequence length="477" mass="50302">MRTPSTAISLACLALLVSCGGGGGSNNNAGTVAPAPTPTPTTGISACSLSARQDFTLAAFNEWYLFPTLLNTSASKSDFTNLQEYIDALVAPARAQSKDRFFSYVMSIAEENAFSNSGATAGFGVRLRYDTTNLRVFVIETFEGTAALGAKMDRGTEILGIGTSSADIQSVDTLMAAGGPAAVSDALGPNTAGTTRVLSIRDQSGVVREAPLTKTEFALDPVSDRYGAKLITDGARKIGYLNLRTFIQPADPDLRAAFEDFRNEGVTELIIDFRYNGGGAINIAELMGNLMGRNLGGQVFEQSTWRPSKSNRNEIYRFTPVAQSIAPTKIAFIGTGSTASASELVINGMQPWVNDIALVGSNTFGKPVGQSAFDLTACDDRLRVVTIQIENADGNGDYFNGLAATVPNTCRASDDITRQLGDPEEAMVSTALDYLAGRGCTAIASTRTTVQSAINSGVLMPALEGRSAAQHEVPGLY</sequence>
<dbReference type="GO" id="GO:0004175">
    <property type="term" value="F:endopeptidase activity"/>
    <property type="evidence" value="ECO:0007669"/>
    <property type="project" value="TreeGrafter"/>
</dbReference>
<dbReference type="SMART" id="SM00245">
    <property type="entry name" value="TSPc"/>
    <property type="match status" value="1"/>
</dbReference>
<dbReference type="InterPro" id="IPR036034">
    <property type="entry name" value="PDZ_sf"/>
</dbReference>
<name>A0A0H4VZY1_9SPHN</name>
<dbReference type="GO" id="GO:0030288">
    <property type="term" value="C:outer membrane-bounded periplasmic space"/>
    <property type="evidence" value="ECO:0007669"/>
    <property type="project" value="TreeGrafter"/>
</dbReference>
<feature type="domain" description="Tail specific protease" evidence="2">
    <location>
        <begin position="205"/>
        <end position="409"/>
    </location>
</feature>
<dbReference type="KEGG" id="ery:CP97_12920"/>
<proteinExistence type="predicted"/>
<dbReference type="PROSITE" id="PS51257">
    <property type="entry name" value="PROKAR_LIPOPROTEIN"/>
    <property type="match status" value="1"/>
</dbReference>
<dbReference type="Gene3D" id="2.30.42.10">
    <property type="match status" value="1"/>
</dbReference>
<dbReference type="GO" id="GO:0006508">
    <property type="term" value="P:proteolysis"/>
    <property type="evidence" value="ECO:0007669"/>
    <property type="project" value="InterPro"/>
</dbReference>
<dbReference type="STRING" id="1648404.CP97_12920"/>
<dbReference type="SUPFAM" id="SSF52096">
    <property type="entry name" value="ClpP/crotonase"/>
    <property type="match status" value="1"/>
</dbReference>
<keyword evidence="1" id="KW-0732">Signal</keyword>
<dbReference type="RefSeq" id="WP_048886291.1">
    <property type="nucleotide sequence ID" value="NZ_CP011310.1"/>
</dbReference>
<dbReference type="EMBL" id="CP011310">
    <property type="protein sequence ID" value="AKQ42748.1"/>
    <property type="molecule type" value="Genomic_DNA"/>
</dbReference>
<dbReference type="Proteomes" id="UP000059113">
    <property type="component" value="Chromosome"/>
</dbReference>